<dbReference type="SUPFAM" id="SSF52540">
    <property type="entry name" value="P-loop containing nucleoside triphosphate hydrolases"/>
    <property type="match status" value="1"/>
</dbReference>
<organism evidence="3 4">
    <name type="scientific">Vibrio atlanticus (strain LGP32)</name>
    <name type="common">Vibrio splendidus (strain Mel32)</name>
    <dbReference type="NCBI Taxonomy" id="575788"/>
    <lineage>
        <taxon>Bacteria</taxon>
        <taxon>Pseudomonadati</taxon>
        <taxon>Pseudomonadota</taxon>
        <taxon>Gammaproteobacteria</taxon>
        <taxon>Vibrionales</taxon>
        <taxon>Vibrionaceae</taxon>
        <taxon>Vibrio</taxon>
    </lineage>
</organism>
<keyword evidence="3" id="KW-0378">Hydrolase</keyword>
<reference evidence="3 4" key="1">
    <citation type="submission" date="2009-02" db="EMBL/GenBank/DDBJ databases">
        <title>Vibrio splendidus str. LGP32 complete genome.</title>
        <authorList>
            <person name="Mazel D."/>
            <person name="Le Roux F."/>
        </authorList>
    </citation>
    <scope>NUCLEOTIDE SEQUENCE [LARGE SCALE GENOMIC DNA]</scope>
    <source>
        <strain evidence="3 4">LGP32</strain>
    </source>
</reference>
<dbReference type="STRING" id="575788.VS_1646"/>
<dbReference type="Pfam" id="PF00271">
    <property type="entry name" value="Helicase_C"/>
    <property type="match status" value="1"/>
</dbReference>
<keyword evidence="3" id="KW-0067">ATP-binding</keyword>
<feature type="region of interest" description="Disordered" evidence="1">
    <location>
        <begin position="209"/>
        <end position="235"/>
    </location>
</feature>
<dbReference type="Proteomes" id="UP000009100">
    <property type="component" value="Chromosome 1"/>
</dbReference>
<dbReference type="SMART" id="SM00490">
    <property type="entry name" value="HELICc"/>
    <property type="match status" value="1"/>
</dbReference>
<dbReference type="InterPro" id="IPR001650">
    <property type="entry name" value="Helicase_C-like"/>
</dbReference>
<evidence type="ECO:0000259" key="2">
    <source>
        <dbReference type="SMART" id="SM00490"/>
    </source>
</evidence>
<dbReference type="NCBIfam" id="NF038325">
    <property type="entry name" value="DISARM_DrmAS"/>
    <property type="match status" value="1"/>
</dbReference>
<protein>
    <submittedName>
        <fullName evidence="3">Helicase family protein</fullName>
    </submittedName>
</protein>
<keyword evidence="3" id="KW-0347">Helicase</keyword>
<dbReference type="GO" id="GO:0004386">
    <property type="term" value="F:helicase activity"/>
    <property type="evidence" value="ECO:0007669"/>
    <property type="project" value="UniProtKB-KW"/>
</dbReference>
<dbReference type="Gene3D" id="3.40.50.300">
    <property type="entry name" value="P-loop containing nucleotide triphosphate hydrolases"/>
    <property type="match status" value="1"/>
</dbReference>
<dbReference type="HOGENOM" id="CLU_004880_0_0_6"/>
<feature type="domain" description="Helicase C-terminal" evidence="2">
    <location>
        <begin position="1075"/>
        <end position="1148"/>
    </location>
</feature>
<dbReference type="EMBL" id="FM954972">
    <property type="protein sequence ID" value="CAV18831.1"/>
    <property type="molecule type" value="Genomic_DNA"/>
</dbReference>
<evidence type="ECO:0000256" key="1">
    <source>
        <dbReference type="SAM" id="MobiDB-lite"/>
    </source>
</evidence>
<accession>B7VP82</accession>
<dbReference type="InterPro" id="IPR027417">
    <property type="entry name" value="P-loop_NTPase"/>
</dbReference>
<dbReference type="eggNOG" id="COG1200">
    <property type="taxonomic scope" value="Bacteria"/>
</dbReference>
<gene>
    <name evidence="3" type="ordered locus">VS_1646</name>
</gene>
<evidence type="ECO:0000313" key="3">
    <source>
        <dbReference type="EMBL" id="CAV18831.1"/>
    </source>
</evidence>
<dbReference type="KEGG" id="vsp:VS_1646"/>
<name>B7VP82_VIBA3</name>
<evidence type="ECO:0000313" key="4">
    <source>
        <dbReference type="Proteomes" id="UP000009100"/>
    </source>
</evidence>
<feature type="region of interest" description="Disordered" evidence="1">
    <location>
        <begin position="1321"/>
        <end position="1345"/>
    </location>
</feature>
<dbReference type="CDD" id="cd18785">
    <property type="entry name" value="SF2_C"/>
    <property type="match status" value="1"/>
</dbReference>
<proteinExistence type="predicted"/>
<keyword evidence="3" id="KW-0547">Nucleotide-binding</keyword>
<sequence length="1345" mass="149665">MIKRITKIVSENKKGTNMSKYSAFIVLMDEEVLIPGSLNYLNIEGKAFKSSTFSDECWVLVVNESDLILGVAHVYHSRSDLDSTTLFFDKYLKADEGMVAPFIRSGHMSPIEWTAFAEEIPKLFGKTLAEVPLIQDDVYVRDLLQHAVMDDLLGPANGPHEQILDMSVRDRYLVGRLAPLDAAEKGGEFGIDGSGDEDYEPEDLIVKATSAKSDSQSSSVKPDPDSSEEVDAASNQSLIPSSMGFTFCVSGEEKSIELQASWGRYQRFYEHDMYKTHTDPETGEELQGAKVKVWQRIPCGGSINLPLETGSIKPVAIDKENLAVVIQGTVRKPNENGDRLVTVFLVNTQEEPESNRDTAWVFQPEISASAVSESSNKDVFRKRPVLKPDGEDLERESLEMVYRNQVEFASGHGIAVHANVSSEDVERASKVKTVVMPQYEVPVTEVPGLRDGDRPALKAMVSGGYLNMLKLAEMTREELVVALTQMTDDYTAWIGEQKHRIGDDVVNHDDAAYRAIASCSEINQRLKEGIEVLADPENDNALEAFRFANLAMAKQRVQSIYAHKRRTDKAIKVDELYKDPKNYSWRSFQLAFLLLSIPALAQPEHQDRTESAESFADLLWFPTGGGKTEAYLGVAAFTMSIRRFQGNLGEYDASRGLAVIMRYTLRLLTLQQFQRATALICAMEVIRQESVKNGDMRLGETPFTIGLWVGNKVAPGSTDDSAKAIKDIRDPDKYNAGGSSPAQLTSCPWCGEEIDPGKHIEVNKDKLQTAIYCGDKKARCEFSKGRSAKLAHPGIPALVVDEEMYHRPPSMMIATVDKFAMMAWRGEIRNLFGKASLECERHGLIWSDTNSCNGNHPKSRIGPPTKVKAISEIRPPDLIIQDEFHLISGPLGTMVGLYETAVDELCTWSINGKSIRPKVIASTATVRKAKQQVSGVFNRQVSVFPPHGLDIEDNFFSVQRPIKDHYGRRYMGICSPGSARPAVLIRVYTAFLTASQALFERFGQVADPYMTSVGYFNSLRELGGMKRLAEDDVQTRSYRVQMSLVDRPGLQQRSVNNIRELTSRVSSQDIPKYLDQLEVKFKADYDPVEGKYVTRWDEGESRAIDVVLATNMLSVGVDVNRLGVMAVNGQPKSTAEYIQATSRVGRSFPGLVCTVLTWSRPRDLSHYETFEHYHSTFYKHVEAQSVTPFSPRAMDRGLTGSMLSLMRLSDNELNPNDGAAKLKLPSSSVVQTTIRSITDRVHLVEESSESKKLASAAIKQRVDEWVKETNVPGRTVAYEKKGENVDSKVALIKKPGLGEWGRFTVPMSMREVEPGVKLQMNTQKLPDGPSWKPPVKKKSATEGDS</sequence>
<feature type="compositionally biased region" description="Low complexity" evidence="1">
    <location>
        <begin position="210"/>
        <end position="221"/>
    </location>
</feature>